<gene>
    <name evidence="2" type="ORF">CEXT_312811</name>
</gene>
<proteinExistence type="predicted"/>
<evidence type="ECO:0000313" key="2">
    <source>
        <dbReference type="EMBL" id="GIY29567.1"/>
    </source>
</evidence>
<protein>
    <submittedName>
        <fullName evidence="2">Uncharacterized protein</fullName>
    </submittedName>
</protein>
<name>A0AAV4S9U4_CAEEX</name>
<feature type="compositionally biased region" description="Basic and acidic residues" evidence="1">
    <location>
        <begin position="83"/>
        <end position="97"/>
    </location>
</feature>
<evidence type="ECO:0000256" key="1">
    <source>
        <dbReference type="SAM" id="MobiDB-lite"/>
    </source>
</evidence>
<evidence type="ECO:0000313" key="3">
    <source>
        <dbReference type="Proteomes" id="UP001054945"/>
    </source>
</evidence>
<dbReference type="Proteomes" id="UP001054945">
    <property type="component" value="Unassembled WGS sequence"/>
</dbReference>
<sequence>MSTLVVHPFLGSHRPKAAANVAQRCAHHPGTNPRHAFFKEAGFCATPLLHSLSVGFAACESDSERRAGYSALGISLLVRSGHPDSLKPDSVQKKEKMASGCFS</sequence>
<dbReference type="EMBL" id="BPLR01009091">
    <property type="protein sequence ID" value="GIY29567.1"/>
    <property type="molecule type" value="Genomic_DNA"/>
</dbReference>
<accession>A0AAV4S9U4</accession>
<keyword evidence="3" id="KW-1185">Reference proteome</keyword>
<feature type="region of interest" description="Disordered" evidence="1">
    <location>
        <begin position="83"/>
        <end position="103"/>
    </location>
</feature>
<comment type="caution">
    <text evidence="2">The sequence shown here is derived from an EMBL/GenBank/DDBJ whole genome shotgun (WGS) entry which is preliminary data.</text>
</comment>
<reference evidence="2 3" key="1">
    <citation type="submission" date="2021-06" db="EMBL/GenBank/DDBJ databases">
        <title>Caerostris extrusa draft genome.</title>
        <authorList>
            <person name="Kono N."/>
            <person name="Arakawa K."/>
        </authorList>
    </citation>
    <scope>NUCLEOTIDE SEQUENCE [LARGE SCALE GENOMIC DNA]</scope>
</reference>
<organism evidence="2 3">
    <name type="scientific">Caerostris extrusa</name>
    <name type="common">Bark spider</name>
    <name type="synonym">Caerostris bankana</name>
    <dbReference type="NCBI Taxonomy" id="172846"/>
    <lineage>
        <taxon>Eukaryota</taxon>
        <taxon>Metazoa</taxon>
        <taxon>Ecdysozoa</taxon>
        <taxon>Arthropoda</taxon>
        <taxon>Chelicerata</taxon>
        <taxon>Arachnida</taxon>
        <taxon>Araneae</taxon>
        <taxon>Araneomorphae</taxon>
        <taxon>Entelegynae</taxon>
        <taxon>Araneoidea</taxon>
        <taxon>Araneidae</taxon>
        <taxon>Caerostris</taxon>
    </lineage>
</organism>
<dbReference type="AlphaFoldDB" id="A0AAV4S9U4"/>